<dbReference type="InParanoid" id="G7DV45"/>
<evidence type="ECO:0000256" key="4">
    <source>
        <dbReference type="RuleBase" id="RU110713"/>
    </source>
</evidence>
<organism evidence="6 7">
    <name type="scientific">Mixia osmundae (strain CBS 9802 / IAM 14324 / JCM 22182 / KY 12970)</name>
    <dbReference type="NCBI Taxonomy" id="764103"/>
    <lineage>
        <taxon>Eukaryota</taxon>
        <taxon>Fungi</taxon>
        <taxon>Dikarya</taxon>
        <taxon>Basidiomycota</taxon>
        <taxon>Pucciniomycotina</taxon>
        <taxon>Mixiomycetes</taxon>
        <taxon>Mixiales</taxon>
        <taxon>Mixiaceae</taxon>
        <taxon>Mixia</taxon>
    </lineage>
</organism>
<dbReference type="Pfam" id="PF03226">
    <property type="entry name" value="Yippee-Mis18"/>
    <property type="match status" value="1"/>
</dbReference>
<sequence>MGRAIATFLVASRVYGCAKCHAHLATVETMISRQFTGQHGRAFLFDQVFNIDLGPAEDRTMTTGLHTVRDIYCARCGTTLGWKYDKAFEQAQKYKEGRFILEKMLLCDQPPLPKDESLEILPAERVPPRSTANAVHL</sequence>
<evidence type="ECO:0000313" key="6">
    <source>
        <dbReference type="EMBL" id="GAA94455.1"/>
    </source>
</evidence>
<proteinExistence type="inferred from homology"/>
<dbReference type="InterPro" id="IPR034751">
    <property type="entry name" value="Yippee"/>
</dbReference>
<dbReference type="PROSITE" id="PS51792">
    <property type="entry name" value="YIPPEE"/>
    <property type="match status" value="1"/>
</dbReference>
<keyword evidence="2" id="KW-0479">Metal-binding</keyword>
<comment type="similarity">
    <text evidence="1 4">Belongs to the yippee family.</text>
</comment>
<dbReference type="InterPro" id="IPR039058">
    <property type="entry name" value="Yippee_fam"/>
</dbReference>
<dbReference type="FunCoup" id="G7DV45">
    <property type="interactions" value="307"/>
</dbReference>
<dbReference type="EMBL" id="BABT02000035">
    <property type="protein sequence ID" value="GAA94455.1"/>
    <property type="molecule type" value="Genomic_DNA"/>
</dbReference>
<evidence type="ECO:0000256" key="3">
    <source>
        <dbReference type="ARBA" id="ARBA00022833"/>
    </source>
</evidence>
<keyword evidence="3" id="KW-0862">Zinc</keyword>
<dbReference type="OrthoDB" id="6407410at2759"/>
<dbReference type="RefSeq" id="XP_014564897.1">
    <property type="nucleotide sequence ID" value="XM_014709411.1"/>
</dbReference>
<dbReference type="eggNOG" id="KOG3399">
    <property type="taxonomic scope" value="Eukaryota"/>
</dbReference>
<dbReference type="HOGENOM" id="CLU_043857_1_0_1"/>
<name>G7DV45_MIXOS</name>
<keyword evidence="7" id="KW-1185">Reference proteome</keyword>
<evidence type="ECO:0000259" key="5">
    <source>
        <dbReference type="PROSITE" id="PS51792"/>
    </source>
</evidence>
<gene>
    <name evidence="6" type="primary">Mo01107</name>
    <name evidence="6" type="ORF">E5Q_01107</name>
</gene>
<feature type="domain" description="Yippee" evidence="5">
    <location>
        <begin position="13"/>
        <end position="110"/>
    </location>
</feature>
<dbReference type="PANTHER" id="PTHR13848">
    <property type="entry name" value="PROTEIN YIPPEE-LIKE CG15309-RELATED"/>
    <property type="match status" value="1"/>
</dbReference>
<dbReference type="AlphaFoldDB" id="G7DV45"/>
<protein>
    <recommendedName>
        <fullName evidence="4">Protein yippee-like</fullName>
    </recommendedName>
</protein>
<evidence type="ECO:0000256" key="1">
    <source>
        <dbReference type="ARBA" id="ARBA00005613"/>
    </source>
</evidence>
<dbReference type="GO" id="GO:0046872">
    <property type="term" value="F:metal ion binding"/>
    <property type="evidence" value="ECO:0007669"/>
    <property type="project" value="UniProtKB-KW"/>
</dbReference>
<dbReference type="Proteomes" id="UP000009131">
    <property type="component" value="Unassembled WGS sequence"/>
</dbReference>
<dbReference type="STRING" id="764103.G7DV45"/>
<dbReference type="OMA" id="SSRIYGC"/>
<accession>G7DV45</accession>
<dbReference type="InterPro" id="IPR004910">
    <property type="entry name" value="Yippee/Mis18/Cereblon"/>
</dbReference>
<evidence type="ECO:0000313" key="7">
    <source>
        <dbReference type="Proteomes" id="UP000009131"/>
    </source>
</evidence>
<reference evidence="6 7" key="1">
    <citation type="journal article" date="2011" name="J. Gen. Appl. Microbiol.">
        <title>Draft genome sequencing of the enigmatic basidiomycete Mixia osmundae.</title>
        <authorList>
            <person name="Nishida H."/>
            <person name="Nagatsuka Y."/>
            <person name="Sugiyama J."/>
        </authorList>
    </citation>
    <scope>NUCLEOTIDE SEQUENCE [LARGE SCALE GENOMIC DNA]</scope>
    <source>
        <strain evidence="7">CBS 9802 / IAM 14324 / JCM 22182 / KY 12970</strain>
    </source>
</reference>
<evidence type="ECO:0000256" key="2">
    <source>
        <dbReference type="ARBA" id="ARBA00022723"/>
    </source>
</evidence>
<reference evidence="6 7" key="2">
    <citation type="journal article" date="2012" name="Open Biol.">
        <title>Characteristics of nucleosomes and linker DNA regions on the genome of the basidiomycete Mixia osmundae revealed by mono- and dinucleosome mapping.</title>
        <authorList>
            <person name="Nishida H."/>
            <person name="Kondo S."/>
            <person name="Matsumoto T."/>
            <person name="Suzuki Y."/>
            <person name="Yoshikawa H."/>
            <person name="Taylor T.D."/>
            <person name="Sugiyama J."/>
        </authorList>
    </citation>
    <scope>NUCLEOTIDE SEQUENCE [LARGE SCALE GENOMIC DNA]</scope>
    <source>
        <strain evidence="7">CBS 9802 / IAM 14324 / JCM 22182 / KY 12970</strain>
    </source>
</reference>
<comment type="caution">
    <text evidence="6">The sequence shown here is derived from an EMBL/GenBank/DDBJ whole genome shotgun (WGS) entry which is preliminary data.</text>
</comment>